<accession>A0ABD5WJ12</accession>
<keyword evidence="3" id="KW-1185">Reference proteome</keyword>
<evidence type="ECO:0000313" key="2">
    <source>
        <dbReference type="EMBL" id="MFC7070764.1"/>
    </source>
</evidence>
<proteinExistence type="predicted"/>
<name>A0ABD5WJ12_9EURY</name>
<comment type="caution">
    <text evidence="2">The sequence shown here is derived from an EMBL/GenBank/DDBJ whole genome shotgun (WGS) entry which is preliminary data.</text>
</comment>
<evidence type="ECO:0000313" key="3">
    <source>
        <dbReference type="Proteomes" id="UP001596461"/>
    </source>
</evidence>
<gene>
    <name evidence="2" type="ORF">ACFQL9_14025</name>
</gene>
<reference evidence="2 3" key="1">
    <citation type="journal article" date="2019" name="Int. J. Syst. Evol. Microbiol.">
        <title>The Global Catalogue of Microorganisms (GCM) 10K type strain sequencing project: providing services to taxonomists for standard genome sequencing and annotation.</title>
        <authorList>
            <consortium name="The Broad Institute Genomics Platform"/>
            <consortium name="The Broad Institute Genome Sequencing Center for Infectious Disease"/>
            <person name="Wu L."/>
            <person name="Ma J."/>
        </authorList>
    </citation>
    <scope>NUCLEOTIDE SEQUENCE [LARGE SCALE GENOMIC DNA]</scope>
    <source>
        <strain evidence="2 3">DT31</strain>
    </source>
</reference>
<organism evidence="2 3">
    <name type="scientific">Halobaculum lipolyticum</name>
    <dbReference type="NCBI Taxonomy" id="3032001"/>
    <lineage>
        <taxon>Archaea</taxon>
        <taxon>Methanobacteriati</taxon>
        <taxon>Methanobacteriota</taxon>
        <taxon>Stenosarchaea group</taxon>
        <taxon>Halobacteria</taxon>
        <taxon>Halobacteriales</taxon>
        <taxon>Haloferacaceae</taxon>
        <taxon>Halobaculum</taxon>
    </lineage>
</organism>
<dbReference type="AlphaFoldDB" id="A0ABD5WJ12"/>
<dbReference type="GeneID" id="81125537"/>
<dbReference type="Pfam" id="PF26470">
    <property type="entry name" value="DUF8145"/>
    <property type="match status" value="1"/>
</dbReference>
<dbReference type="Proteomes" id="UP001596461">
    <property type="component" value="Unassembled WGS sequence"/>
</dbReference>
<sequence>MDVPDDAPATCPTCGAAYDSVSVHDAGLLVNLLDNERYRRVCFEPVAGADGEALVEFYHHTHEQVAAGD</sequence>
<evidence type="ECO:0000259" key="1">
    <source>
        <dbReference type="Pfam" id="PF26470"/>
    </source>
</evidence>
<dbReference type="EMBL" id="JBHTAH010000014">
    <property type="protein sequence ID" value="MFC7070764.1"/>
    <property type="molecule type" value="Genomic_DNA"/>
</dbReference>
<feature type="domain" description="DUF8145" evidence="1">
    <location>
        <begin position="2"/>
        <end position="67"/>
    </location>
</feature>
<dbReference type="InterPro" id="IPR058458">
    <property type="entry name" value="DUF8145"/>
</dbReference>
<protein>
    <recommendedName>
        <fullName evidence="1">DUF8145 domain-containing protein</fullName>
    </recommendedName>
</protein>
<dbReference type="RefSeq" id="WP_284030695.1">
    <property type="nucleotide sequence ID" value="NZ_CP126154.1"/>
</dbReference>